<keyword evidence="1" id="KW-1133">Transmembrane helix</keyword>
<gene>
    <name evidence="2" type="ORF">COT81_05845</name>
</gene>
<keyword evidence="1" id="KW-0472">Membrane</keyword>
<organism evidence="2 3">
    <name type="scientific">Candidatus Buchananbacteria bacterium CG10_big_fil_rev_8_21_14_0_10_42_9</name>
    <dbReference type="NCBI Taxonomy" id="1974526"/>
    <lineage>
        <taxon>Bacteria</taxon>
        <taxon>Candidatus Buchananiibacteriota</taxon>
    </lineage>
</organism>
<evidence type="ECO:0000313" key="3">
    <source>
        <dbReference type="Proteomes" id="UP000230935"/>
    </source>
</evidence>
<name>A0A2H0W265_9BACT</name>
<dbReference type="AlphaFoldDB" id="A0A2H0W265"/>
<accession>A0A2H0W265</accession>
<dbReference type="EMBL" id="PEZZ01000049">
    <property type="protein sequence ID" value="PIS04591.1"/>
    <property type="molecule type" value="Genomic_DNA"/>
</dbReference>
<evidence type="ECO:0000256" key="1">
    <source>
        <dbReference type="SAM" id="Phobius"/>
    </source>
</evidence>
<evidence type="ECO:0000313" key="2">
    <source>
        <dbReference type="EMBL" id="PIS04591.1"/>
    </source>
</evidence>
<sequence>MKALLKILNIFFVVLGVIFFILIIGLGYIWVTDPFNLKPMISSGMSPISVIKTVTGNNEVEIDNIDKNPLLTEEQEAQLESIVIDPASLPSEITPEMEKCFIEKLGEERTNEIMQGDSPNTMDYLKANSCLN</sequence>
<keyword evidence="1" id="KW-0812">Transmembrane</keyword>
<comment type="caution">
    <text evidence="2">The sequence shown here is derived from an EMBL/GenBank/DDBJ whole genome shotgun (WGS) entry which is preliminary data.</text>
</comment>
<protein>
    <submittedName>
        <fullName evidence="2">Uncharacterized protein</fullName>
    </submittedName>
</protein>
<feature type="transmembrane region" description="Helical" evidence="1">
    <location>
        <begin position="7"/>
        <end position="31"/>
    </location>
</feature>
<proteinExistence type="predicted"/>
<dbReference type="Proteomes" id="UP000230935">
    <property type="component" value="Unassembled WGS sequence"/>
</dbReference>
<reference evidence="3" key="1">
    <citation type="submission" date="2017-09" db="EMBL/GenBank/DDBJ databases">
        <title>Depth-based differentiation of microbial function through sediment-hosted aquifers and enrichment of novel symbionts in the deep terrestrial subsurface.</title>
        <authorList>
            <person name="Probst A.J."/>
            <person name="Ladd B."/>
            <person name="Jarett J.K."/>
            <person name="Geller-Mcgrath D.E."/>
            <person name="Sieber C.M.K."/>
            <person name="Emerson J.B."/>
            <person name="Anantharaman K."/>
            <person name="Thomas B.C."/>
            <person name="Malmstrom R."/>
            <person name="Stieglmeier M."/>
            <person name="Klingl A."/>
            <person name="Woyke T."/>
            <person name="Ryan C.M."/>
            <person name="Banfield J.F."/>
        </authorList>
    </citation>
    <scope>NUCLEOTIDE SEQUENCE [LARGE SCALE GENOMIC DNA]</scope>
</reference>